<protein>
    <submittedName>
        <fullName evidence="2">Uncharacterized protein</fullName>
    </submittedName>
</protein>
<keyword evidence="1" id="KW-1133">Transmembrane helix</keyword>
<keyword evidence="1" id="KW-0812">Transmembrane</keyword>
<dbReference type="EMBL" id="CAVLEF010000265">
    <property type="protein sequence ID" value="CAK1554209.1"/>
    <property type="molecule type" value="Genomic_DNA"/>
</dbReference>
<name>A0AAV1JXK7_9NEOP</name>
<keyword evidence="3" id="KW-1185">Reference proteome</keyword>
<sequence>MRAIFNAAGIATCIQAGAQVAVCILLISPAFLSTKIVYFLNPDHCGGQIPIGKIPDVNSQAFICQKIVPFTSTRFFFLNCVYMAIGCLWFLTSALLFNVPAGAQRLPVRWPWIIVTIVSCTVDIVSVILSNDYIFAKTLNDMGSDMGTYIGATTSALGNVVLDTRGASLLMIAFYARFGIFFVFNIVLVIAVAIKRMPATPRPTPQELLETDHNENLDDIFTQLDEIDIAKGTSNTSEYELTTPEQDEIPRVHRNVNSLYKPQILPWMSLSPIVALSPQIAPMSPQVQISTPAIKTDRKIASGTDRKS</sequence>
<organism evidence="2 3">
    <name type="scientific">Leptosia nina</name>
    <dbReference type="NCBI Taxonomy" id="320188"/>
    <lineage>
        <taxon>Eukaryota</taxon>
        <taxon>Metazoa</taxon>
        <taxon>Ecdysozoa</taxon>
        <taxon>Arthropoda</taxon>
        <taxon>Hexapoda</taxon>
        <taxon>Insecta</taxon>
        <taxon>Pterygota</taxon>
        <taxon>Neoptera</taxon>
        <taxon>Endopterygota</taxon>
        <taxon>Lepidoptera</taxon>
        <taxon>Glossata</taxon>
        <taxon>Ditrysia</taxon>
        <taxon>Papilionoidea</taxon>
        <taxon>Pieridae</taxon>
        <taxon>Pierinae</taxon>
        <taxon>Leptosia</taxon>
    </lineage>
</organism>
<evidence type="ECO:0000313" key="3">
    <source>
        <dbReference type="Proteomes" id="UP001497472"/>
    </source>
</evidence>
<feature type="transmembrane region" description="Helical" evidence="1">
    <location>
        <begin position="7"/>
        <end position="32"/>
    </location>
</feature>
<feature type="transmembrane region" description="Helical" evidence="1">
    <location>
        <begin position="172"/>
        <end position="194"/>
    </location>
</feature>
<reference evidence="2 3" key="1">
    <citation type="submission" date="2023-11" db="EMBL/GenBank/DDBJ databases">
        <authorList>
            <person name="Okamura Y."/>
        </authorList>
    </citation>
    <scope>NUCLEOTIDE SEQUENCE [LARGE SCALE GENOMIC DNA]</scope>
</reference>
<comment type="caution">
    <text evidence="2">The sequence shown here is derived from an EMBL/GenBank/DDBJ whole genome shotgun (WGS) entry which is preliminary data.</text>
</comment>
<keyword evidence="1" id="KW-0472">Membrane</keyword>
<dbReference type="AlphaFoldDB" id="A0AAV1JXK7"/>
<accession>A0AAV1JXK7</accession>
<gene>
    <name evidence="2" type="ORF">LNINA_LOCUS13139</name>
</gene>
<feature type="transmembrane region" description="Helical" evidence="1">
    <location>
        <begin position="75"/>
        <end position="98"/>
    </location>
</feature>
<feature type="transmembrane region" description="Helical" evidence="1">
    <location>
        <begin position="110"/>
        <end position="129"/>
    </location>
</feature>
<evidence type="ECO:0000256" key="1">
    <source>
        <dbReference type="SAM" id="Phobius"/>
    </source>
</evidence>
<proteinExistence type="predicted"/>
<dbReference type="Proteomes" id="UP001497472">
    <property type="component" value="Unassembled WGS sequence"/>
</dbReference>
<evidence type="ECO:0000313" key="2">
    <source>
        <dbReference type="EMBL" id="CAK1554209.1"/>
    </source>
</evidence>